<name>A0A1I1I401_9CLOT</name>
<evidence type="ECO:0000259" key="3">
    <source>
        <dbReference type="Pfam" id="PF01551"/>
    </source>
</evidence>
<dbReference type="InterPro" id="IPR016047">
    <property type="entry name" value="M23ase_b-sheet_dom"/>
</dbReference>
<dbReference type="AlphaFoldDB" id="A0A1I1I401"/>
<proteinExistence type="predicted"/>
<dbReference type="SUPFAM" id="SSF51261">
    <property type="entry name" value="Duplicated hybrid motif"/>
    <property type="match status" value="1"/>
</dbReference>
<keyword evidence="2" id="KW-0812">Transmembrane</keyword>
<dbReference type="InterPro" id="IPR011055">
    <property type="entry name" value="Dup_hybrid_motif"/>
</dbReference>
<evidence type="ECO:0000313" key="4">
    <source>
        <dbReference type="EMBL" id="SFC31149.1"/>
    </source>
</evidence>
<feature type="transmembrane region" description="Helical" evidence="2">
    <location>
        <begin position="65"/>
        <end position="85"/>
    </location>
</feature>
<dbReference type="Pfam" id="PF01551">
    <property type="entry name" value="Peptidase_M23"/>
    <property type="match status" value="1"/>
</dbReference>
<dbReference type="GO" id="GO:0004222">
    <property type="term" value="F:metalloendopeptidase activity"/>
    <property type="evidence" value="ECO:0007669"/>
    <property type="project" value="TreeGrafter"/>
</dbReference>
<feature type="domain" description="M23ase beta-sheet core" evidence="3">
    <location>
        <begin position="169"/>
        <end position="260"/>
    </location>
</feature>
<evidence type="ECO:0000313" key="5">
    <source>
        <dbReference type="Proteomes" id="UP000199263"/>
    </source>
</evidence>
<organism evidence="4 5">
    <name type="scientific">Clostridium uliginosum</name>
    <dbReference type="NCBI Taxonomy" id="119641"/>
    <lineage>
        <taxon>Bacteria</taxon>
        <taxon>Bacillati</taxon>
        <taxon>Bacillota</taxon>
        <taxon>Clostridia</taxon>
        <taxon>Eubacteriales</taxon>
        <taxon>Clostridiaceae</taxon>
        <taxon>Clostridium</taxon>
    </lineage>
</organism>
<dbReference type="STRING" id="119641.SAMN05421842_102122"/>
<protein>
    <submittedName>
        <fullName evidence="4">Peptidase family M23</fullName>
    </submittedName>
</protein>
<dbReference type="EMBL" id="FOMG01000002">
    <property type="protein sequence ID" value="SFC31149.1"/>
    <property type="molecule type" value="Genomic_DNA"/>
</dbReference>
<keyword evidence="2" id="KW-0472">Membrane</keyword>
<keyword evidence="5" id="KW-1185">Reference proteome</keyword>
<gene>
    <name evidence="4" type="ORF">SAMN05421842_102122</name>
</gene>
<keyword evidence="1" id="KW-0732">Signal</keyword>
<evidence type="ECO:0000256" key="2">
    <source>
        <dbReference type="SAM" id="Phobius"/>
    </source>
</evidence>
<dbReference type="PANTHER" id="PTHR21666">
    <property type="entry name" value="PEPTIDASE-RELATED"/>
    <property type="match status" value="1"/>
</dbReference>
<sequence>MSDYRSQYEKYYKNIMKQGKGRSVGHNSKINEYLPFNNTRSNSKGKTYGMGSDNIKKQTSVTTKLIRQLTASVVLLVLFFSLKVIPLQKTKEVYNFSKQVLNHKITYNNAIETFNRLKTVNLKDKAIEYIDVFKSKAKVIGEVRVKDKIKDEYCLPVLASYVKLQGDIQGVLIQAKEGQQVVCSMDGTIRKVTAGEGKQDILIDHGNGVETYYGMLKNVNLKEGDQVKKGEYLGDCNKIEGSEKSGMIFKFIYMGKEQDPTEYLDFSNLQNA</sequence>
<reference evidence="4 5" key="1">
    <citation type="submission" date="2016-10" db="EMBL/GenBank/DDBJ databases">
        <authorList>
            <person name="de Groot N.N."/>
        </authorList>
    </citation>
    <scope>NUCLEOTIDE SEQUENCE [LARGE SCALE GENOMIC DNA]</scope>
    <source>
        <strain evidence="4 5">DSM 12992</strain>
    </source>
</reference>
<dbReference type="PANTHER" id="PTHR21666:SF289">
    <property type="entry name" value="L-ALA--D-GLU ENDOPEPTIDASE"/>
    <property type="match status" value="1"/>
</dbReference>
<accession>A0A1I1I401</accession>
<keyword evidence="2" id="KW-1133">Transmembrane helix</keyword>
<dbReference type="RefSeq" id="WP_090088374.1">
    <property type="nucleotide sequence ID" value="NZ_FOMG01000002.1"/>
</dbReference>
<dbReference type="Proteomes" id="UP000199263">
    <property type="component" value="Unassembled WGS sequence"/>
</dbReference>
<dbReference type="CDD" id="cd12797">
    <property type="entry name" value="M23_peptidase"/>
    <property type="match status" value="1"/>
</dbReference>
<evidence type="ECO:0000256" key="1">
    <source>
        <dbReference type="ARBA" id="ARBA00022729"/>
    </source>
</evidence>
<dbReference type="Gene3D" id="2.70.70.10">
    <property type="entry name" value="Glucose Permease (Domain IIA)"/>
    <property type="match status" value="1"/>
</dbReference>
<dbReference type="OrthoDB" id="2083169at2"/>
<dbReference type="InterPro" id="IPR050570">
    <property type="entry name" value="Cell_wall_metabolism_enzyme"/>
</dbReference>